<dbReference type="GO" id="GO:0004843">
    <property type="term" value="F:cysteine-type deubiquitinase activity"/>
    <property type="evidence" value="ECO:0007669"/>
    <property type="project" value="InterPro"/>
</dbReference>
<dbReference type="PANTHER" id="PTHR18063:SF6">
    <property type="entry name" value="UBIQUITIN CARBOXYL-TERMINAL HYDROLASE"/>
    <property type="match status" value="1"/>
</dbReference>
<dbReference type="InterPro" id="IPR033979">
    <property type="entry name" value="MINDY_domain"/>
</dbReference>
<proteinExistence type="predicted"/>
<dbReference type="GO" id="GO:0016807">
    <property type="term" value="F:cysteine-type carboxypeptidase activity"/>
    <property type="evidence" value="ECO:0007669"/>
    <property type="project" value="TreeGrafter"/>
</dbReference>
<evidence type="ECO:0000256" key="1">
    <source>
        <dbReference type="SAM" id="MobiDB-lite"/>
    </source>
</evidence>
<organism evidence="3 4">
    <name type="scientific">Ensete ventricosum</name>
    <name type="common">Abyssinian banana</name>
    <name type="synonym">Musa ensete</name>
    <dbReference type="NCBI Taxonomy" id="4639"/>
    <lineage>
        <taxon>Eukaryota</taxon>
        <taxon>Viridiplantae</taxon>
        <taxon>Streptophyta</taxon>
        <taxon>Embryophyta</taxon>
        <taxon>Tracheophyta</taxon>
        <taxon>Spermatophyta</taxon>
        <taxon>Magnoliopsida</taxon>
        <taxon>Liliopsida</taxon>
        <taxon>Zingiberales</taxon>
        <taxon>Musaceae</taxon>
        <taxon>Ensete</taxon>
    </lineage>
</organism>
<accession>A0A426XXZ1</accession>
<name>A0A426XXZ1_ENSVE</name>
<dbReference type="PANTHER" id="PTHR18063">
    <property type="entry name" value="NF-E2 INDUCIBLE PROTEIN"/>
    <property type="match status" value="1"/>
</dbReference>
<dbReference type="GO" id="GO:1990380">
    <property type="term" value="F:K48-linked deubiquitinase activity"/>
    <property type="evidence" value="ECO:0007669"/>
    <property type="project" value="InterPro"/>
</dbReference>
<dbReference type="InterPro" id="IPR007518">
    <property type="entry name" value="MINDY"/>
</dbReference>
<sequence>MEAEEQRKGAEEILYKTKVVQFLGRATPIVLQNDNGPCPLLAIFDFDRCRPLPGGISLAAVREKEKEREEEEEPRDPIRRRAPSTIPIRRHPPSSNATDEEKPRRCHLLFSLSPYTRRRRRLLLFSSSPQMRR</sequence>
<feature type="region of interest" description="Disordered" evidence="1">
    <location>
        <begin position="61"/>
        <end position="103"/>
    </location>
</feature>
<dbReference type="GO" id="GO:0071108">
    <property type="term" value="P:protein K48-linked deubiquitination"/>
    <property type="evidence" value="ECO:0007669"/>
    <property type="project" value="TreeGrafter"/>
</dbReference>
<evidence type="ECO:0000259" key="2">
    <source>
        <dbReference type="Pfam" id="PF04424"/>
    </source>
</evidence>
<dbReference type="GO" id="GO:0005829">
    <property type="term" value="C:cytosol"/>
    <property type="evidence" value="ECO:0007669"/>
    <property type="project" value="TreeGrafter"/>
</dbReference>
<protein>
    <recommendedName>
        <fullName evidence="2">MINDY deubiquitinase domain-containing protein</fullName>
    </recommendedName>
</protein>
<dbReference type="AlphaFoldDB" id="A0A426XXZ1"/>
<feature type="domain" description="MINDY deubiquitinase" evidence="2">
    <location>
        <begin position="15"/>
        <end position="44"/>
    </location>
</feature>
<dbReference type="Proteomes" id="UP000287651">
    <property type="component" value="Unassembled WGS sequence"/>
</dbReference>
<reference evidence="3 4" key="1">
    <citation type="journal article" date="2014" name="Agronomy (Basel)">
        <title>A Draft Genome Sequence for Ensete ventricosum, the Drought-Tolerant Tree Against Hunger.</title>
        <authorList>
            <person name="Harrison J."/>
            <person name="Moore K.A."/>
            <person name="Paszkiewicz K."/>
            <person name="Jones T."/>
            <person name="Grant M."/>
            <person name="Ambacheew D."/>
            <person name="Muzemil S."/>
            <person name="Studholme D.J."/>
        </authorList>
    </citation>
    <scope>NUCLEOTIDE SEQUENCE [LARGE SCALE GENOMIC DNA]</scope>
</reference>
<dbReference type="GO" id="GO:0071944">
    <property type="term" value="C:cell periphery"/>
    <property type="evidence" value="ECO:0007669"/>
    <property type="project" value="TreeGrafter"/>
</dbReference>
<dbReference type="EMBL" id="AMZH03016512">
    <property type="protein sequence ID" value="RRT44356.1"/>
    <property type="molecule type" value="Genomic_DNA"/>
</dbReference>
<comment type="caution">
    <text evidence="3">The sequence shown here is derived from an EMBL/GenBank/DDBJ whole genome shotgun (WGS) entry which is preliminary data.</text>
</comment>
<gene>
    <name evidence="3" type="ORF">B296_00055788</name>
</gene>
<evidence type="ECO:0000313" key="3">
    <source>
        <dbReference type="EMBL" id="RRT44356.1"/>
    </source>
</evidence>
<dbReference type="Pfam" id="PF04424">
    <property type="entry name" value="MINDY_DUB"/>
    <property type="match status" value="1"/>
</dbReference>
<evidence type="ECO:0000313" key="4">
    <source>
        <dbReference type="Proteomes" id="UP000287651"/>
    </source>
</evidence>
<feature type="non-terminal residue" evidence="3">
    <location>
        <position position="133"/>
    </location>
</feature>
<feature type="compositionally biased region" description="Basic residues" evidence="1">
    <location>
        <begin position="78"/>
        <end position="92"/>
    </location>
</feature>